<evidence type="ECO:0000313" key="2">
    <source>
        <dbReference type="EMBL" id="GGM77904.1"/>
    </source>
</evidence>
<sequence>MNGITAGYTAGILEIRVPLTGRAEPGPEIPITVAGKAARKQ</sequence>
<name>A0A917UDC7_9ACTN</name>
<accession>A0A917UDC7</accession>
<evidence type="ECO:0000313" key="3">
    <source>
        <dbReference type="Proteomes" id="UP000642070"/>
    </source>
</evidence>
<protein>
    <submittedName>
        <fullName evidence="1">Uncharacterized protein</fullName>
    </submittedName>
</protein>
<reference evidence="1" key="1">
    <citation type="journal article" date="2014" name="Int. J. Syst. Evol. Microbiol.">
        <title>Complete genome sequence of Corynebacterium casei LMG S-19264T (=DSM 44701T), isolated from a smear-ripened cheese.</title>
        <authorList>
            <consortium name="US DOE Joint Genome Institute (JGI-PGF)"/>
            <person name="Walter F."/>
            <person name="Albersmeier A."/>
            <person name="Kalinowski J."/>
            <person name="Ruckert C."/>
        </authorList>
    </citation>
    <scope>NUCLEOTIDE SEQUENCE</scope>
    <source>
        <strain evidence="1">JCM 19831</strain>
    </source>
</reference>
<dbReference type="AlphaFoldDB" id="A0A917UDC7"/>
<dbReference type="Proteomes" id="UP000642070">
    <property type="component" value="Unassembled WGS sequence"/>
</dbReference>
<reference evidence="1" key="2">
    <citation type="submission" date="2020-09" db="EMBL/GenBank/DDBJ databases">
        <authorList>
            <person name="Sun Q."/>
            <person name="Ohkuma M."/>
        </authorList>
    </citation>
    <scope>NUCLEOTIDE SEQUENCE</scope>
    <source>
        <strain evidence="1">JCM 19831</strain>
    </source>
</reference>
<dbReference type="RefSeq" id="WP_268241754.1">
    <property type="nucleotide sequence ID" value="NZ_BMPI01000075.1"/>
</dbReference>
<gene>
    <name evidence="1" type="ORF">GCM10007977_093450</name>
    <name evidence="2" type="ORF">GCM10007977_094240</name>
</gene>
<proteinExistence type="predicted"/>
<organism evidence="1 3">
    <name type="scientific">Dactylosporangium sucinum</name>
    <dbReference type="NCBI Taxonomy" id="1424081"/>
    <lineage>
        <taxon>Bacteria</taxon>
        <taxon>Bacillati</taxon>
        <taxon>Actinomycetota</taxon>
        <taxon>Actinomycetes</taxon>
        <taxon>Micromonosporales</taxon>
        <taxon>Micromonosporaceae</taxon>
        <taxon>Dactylosporangium</taxon>
    </lineage>
</organism>
<evidence type="ECO:0000313" key="1">
    <source>
        <dbReference type="EMBL" id="GGM77250.1"/>
    </source>
</evidence>
<dbReference type="EMBL" id="BMPI01000075">
    <property type="protein sequence ID" value="GGM77250.1"/>
    <property type="molecule type" value="Genomic_DNA"/>
</dbReference>
<comment type="caution">
    <text evidence="1">The sequence shown here is derived from an EMBL/GenBank/DDBJ whole genome shotgun (WGS) entry which is preliminary data.</text>
</comment>
<keyword evidence="3" id="KW-1185">Reference proteome</keyword>
<dbReference type="EMBL" id="BMPI01000076">
    <property type="protein sequence ID" value="GGM77904.1"/>
    <property type="molecule type" value="Genomic_DNA"/>
</dbReference>